<keyword evidence="1" id="KW-1133">Transmembrane helix</keyword>
<sequence length="110" mass="12073">MLVWRGFGILVVVFLSLCFLGTEIAAEQLWGKSSPAMVRSVIVPVALLLAAVLVYLLHLVLARYAGARVHVDEATGERYTLREAHDLFFVPVKYWPMILGAGGALMLVFG</sequence>
<name>A0ABS7YEJ3_9BURK</name>
<evidence type="ECO:0000313" key="3">
    <source>
        <dbReference type="Proteomes" id="UP001198602"/>
    </source>
</evidence>
<evidence type="ECO:0000256" key="1">
    <source>
        <dbReference type="SAM" id="Phobius"/>
    </source>
</evidence>
<gene>
    <name evidence="2" type="ORF">LE190_19610</name>
</gene>
<keyword evidence="1" id="KW-0812">Transmembrane</keyword>
<proteinExistence type="predicted"/>
<dbReference type="RefSeq" id="WP_225240282.1">
    <property type="nucleotide sequence ID" value="NZ_JAHYBX010000011.1"/>
</dbReference>
<dbReference type="EMBL" id="JAHYBX010000011">
    <property type="protein sequence ID" value="MCA1858119.1"/>
    <property type="molecule type" value="Genomic_DNA"/>
</dbReference>
<protein>
    <submittedName>
        <fullName evidence="2">Uncharacterized protein</fullName>
    </submittedName>
</protein>
<dbReference type="Proteomes" id="UP001198602">
    <property type="component" value="Unassembled WGS sequence"/>
</dbReference>
<organism evidence="2 3">
    <name type="scientific">Massilia hydrophila</name>
    <dbReference type="NCBI Taxonomy" id="3044279"/>
    <lineage>
        <taxon>Bacteria</taxon>
        <taxon>Pseudomonadati</taxon>
        <taxon>Pseudomonadota</taxon>
        <taxon>Betaproteobacteria</taxon>
        <taxon>Burkholderiales</taxon>
        <taxon>Oxalobacteraceae</taxon>
        <taxon>Telluria group</taxon>
        <taxon>Massilia</taxon>
    </lineage>
</organism>
<comment type="caution">
    <text evidence="2">The sequence shown here is derived from an EMBL/GenBank/DDBJ whole genome shotgun (WGS) entry which is preliminary data.</text>
</comment>
<feature type="transmembrane region" description="Helical" evidence="1">
    <location>
        <begin position="41"/>
        <end position="66"/>
    </location>
</feature>
<keyword evidence="1" id="KW-0472">Membrane</keyword>
<keyword evidence="3" id="KW-1185">Reference proteome</keyword>
<reference evidence="2 3" key="1">
    <citation type="submission" date="2021-07" db="EMBL/GenBank/DDBJ databases">
        <title>Characterization of Violacein-producing bacteria and related species.</title>
        <authorList>
            <person name="Wilson H.S."/>
            <person name="De Leon M.E."/>
        </authorList>
    </citation>
    <scope>NUCLEOTIDE SEQUENCE [LARGE SCALE GENOMIC DNA]</scope>
    <source>
        <strain evidence="2 3">HSC-2F05</strain>
    </source>
</reference>
<accession>A0ABS7YEJ3</accession>
<feature type="transmembrane region" description="Helical" evidence="1">
    <location>
        <begin position="87"/>
        <end position="109"/>
    </location>
</feature>
<evidence type="ECO:0000313" key="2">
    <source>
        <dbReference type="EMBL" id="MCA1858119.1"/>
    </source>
</evidence>